<dbReference type="Proteomes" id="UP000223913">
    <property type="component" value="Unassembled WGS sequence"/>
</dbReference>
<evidence type="ECO:0000313" key="1">
    <source>
        <dbReference type="EMBL" id="PHN00659.1"/>
    </source>
</evidence>
<reference evidence="1 2" key="1">
    <citation type="submission" date="2017-10" db="EMBL/GenBank/DDBJ databases">
        <title>The draft genome sequence of Lewinella nigricans NBRC 102662.</title>
        <authorList>
            <person name="Wang K."/>
        </authorList>
    </citation>
    <scope>NUCLEOTIDE SEQUENCE [LARGE SCALE GENOMIC DNA]</scope>
    <source>
        <strain evidence="1 2">NBRC 102662</strain>
    </source>
</reference>
<sequence length="101" mass="11355">MAEKVNVKLKHSQLQALGGFLQYAITQLDEDSNWHKLLGFTLMGIMKKKLVTAIAFPKPETRMSFKQEEALAIMIASEIVDLLELDSYTAAVMIDLSNQLK</sequence>
<gene>
    <name evidence="1" type="ORF">CRP01_41090</name>
</gene>
<protein>
    <submittedName>
        <fullName evidence="1">Uncharacterized protein</fullName>
    </submittedName>
</protein>
<dbReference type="AlphaFoldDB" id="A0A2D0MXM9"/>
<comment type="caution">
    <text evidence="1">The sequence shown here is derived from an EMBL/GenBank/DDBJ whole genome shotgun (WGS) entry which is preliminary data.</text>
</comment>
<proteinExistence type="predicted"/>
<accession>A0A2D0MXM9</accession>
<evidence type="ECO:0000313" key="2">
    <source>
        <dbReference type="Proteomes" id="UP000223913"/>
    </source>
</evidence>
<keyword evidence="2" id="KW-1185">Reference proteome</keyword>
<name>A0A2D0MXM9_FLAN2</name>
<organism evidence="1 2">
    <name type="scientific">Flavilitoribacter nigricans (strain ATCC 23147 / DSM 23189 / NBRC 102662 / NCIMB 1420 / SS-2)</name>
    <name type="common">Lewinella nigricans</name>
    <dbReference type="NCBI Taxonomy" id="1122177"/>
    <lineage>
        <taxon>Bacteria</taxon>
        <taxon>Pseudomonadati</taxon>
        <taxon>Bacteroidota</taxon>
        <taxon>Saprospiria</taxon>
        <taxon>Saprospirales</taxon>
        <taxon>Lewinellaceae</taxon>
        <taxon>Flavilitoribacter</taxon>
    </lineage>
</organism>
<dbReference type="EMBL" id="PDUD01000085">
    <property type="protein sequence ID" value="PHN00659.1"/>
    <property type="molecule type" value="Genomic_DNA"/>
</dbReference>
<dbReference type="RefSeq" id="WP_099155932.1">
    <property type="nucleotide sequence ID" value="NZ_PDUD01000085.1"/>
</dbReference>